<dbReference type="GO" id="GO:0022857">
    <property type="term" value="F:transmembrane transporter activity"/>
    <property type="evidence" value="ECO:0007669"/>
    <property type="project" value="InterPro"/>
</dbReference>
<dbReference type="InterPro" id="IPR037185">
    <property type="entry name" value="EmrE-like"/>
</dbReference>
<feature type="transmembrane region" description="Helical" evidence="8">
    <location>
        <begin position="148"/>
        <end position="168"/>
    </location>
</feature>
<feature type="compositionally biased region" description="Polar residues" evidence="7">
    <location>
        <begin position="411"/>
        <end position="424"/>
    </location>
</feature>
<organism evidence="9 10">
    <name type="scientific">Cucumis sativus</name>
    <name type="common">Cucumber</name>
    <dbReference type="NCBI Taxonomy" id="3659"/>
    <lineage>
        <taxon>Eukaryota</taxon>
        <taxon>Viridiplantae</taxon>
        <taxon>Streptophyta</taxon>
        <taxon>Embryophyta</taxon>
        <taxon>Tracheophyta</taxon>
        <taxon>Spermatophyta</taxon>
        <taxon>Magnoliopsida</taxon>
        <taxon>eudicotyledons</taxon>
        <taxon>Gunneridae</taxon>
        <taxon>Pentapetalae</taxon>
        <taxon>rosids</taxon>
        <taxon>fabids</taxon>
        <taxon>Cucurbitales</taxon>
        <taxon>Cucurbitaceae</taxon>
        <taxon>Benincaseae</taxon>
        <taxon>Cucumis</taxon>
    </lineage>
</organism>
<evidence type="ECO:0000256" key="3">
    <source>
        <dbReference type="ARBA" id="ARBA00022448"/>
    </source>
</evidence>
<comment type="similarity">
    <text evidence="2">Belongs to the SLC35F solute transporter family.</text>
</comment>
<name>A0A0A0LCD0_CUCSA</name>
<gene>
    <name evidence="9" type="ORF">Csa_3G627680</name>
</gene>
<reference evidence="9 10" key="4">
    <citation type="journal article" date="2011" name="BMC Genomics">
        <title>RNA-Seq improves annotation of protein-coding genes in the cucumber genome.</title>
        <authorList>
            <person name="Li Z."/>
            <person name="Zhang Z."/>
            <person name="Yan P."/>
            <person name="Huang S."/>
            <person name="Fei Z."/>
            <person name="Lin K."/>
        </authorList>
    </citation>
    <scope>NUCLEOTIDE SEQUENCE [LARGE SCALE GENOMIC DNA]</scope>
    <source>
        <strain evidence="10">cv. 9930</strain>
    </source>
</reference>
<dbReference type="InterPro" id="IPR009262">
    <property type="entry name" value="SLC35_F1/F2/F6"/>
</dbReference>
<feature type="transmembrane region" description="Helical" evidence="8">
    <location>
        <begin position="276"/>
        <end position="295"/>
    </location>
</feature>
<feature type="transmembrane region" description="Helical" evidence="8">
    <location>
        <begin position="237"/>
        <end position="256"/>
    </location>
</feature>
<dbReference type="OMA" id="IPSEMFC"/>
<feature type="transmembrane region" description="Helical" evidence="8">
    <location>
        <begin position="12"/>
        <end position="29"/>
    </location>
</feature>
<dbReference type="SUPFAM" id="SSF103481">
    <property type="entry name" value="Multidrug resistance efflux transporter EmrE"/>
    <property type="match status" value="1"/>
</dbReference>
<keyword evidence="3" id="KW-0813">Transport</keyword>
<dbReference type="PANTHER" id="PTHR23051">
    <property type="entry name" value="SOLUTE CARRIER FAMILY 35, MEMBER F5"/>
    <property type="match status" value="1"/>
</dbReference>
<dbReference type="eggNOG" id="KOG2765">
    <property type="taxonomic scope" value="Eukaryota"/>
</dbReference>
<keyword evidence="4 8" id="KW-0812">Transmembrane</keyword>
<evidence type="ECO:0000256" key="6">
    <source>
        <dbReference type="ARBA" id="ARBA00023136"/>
    </source>
</evidence>
<feature type="region of interest" description="Disordered" evidence="7">
    <location>
        <begin position="401"/>
        <end position="424"/>
    </location>
</feature>
<keyword evidence="10" id="KW-1185">Reference proteome</keyword>
<dbReference type="OrthoDB" id="1436450at2759"/>
<dbReference type="Proteomes" id="UP000029981">
    <property type="component" value="Chromosome 3"/>
</dbReference>
<sequence>MKNEVWRWGIGLFYIFLVATIWIAASFVVQSVVDEGVSPFLVTYICNSLFVIYIPIVEIARFLEDKYEKLLFWKNKKLDSLQELRDEPEQAILLGETNLVTNVDHYSTSMHMEDGKPILKGESRFLETGCSSYDKQVDEKGRWTRIRVAKVSLLICPFWFLAQLTFNLSLKYTTVTSNTILSSSSSLFTFLVSLAFLGEKFTWVKLASVLLCMGGTIIVSLGDLQSETTLKTASNPLLGDVLSLVSAGLYAVYITLIRKKLPEDDETNGKASMAQFLGFLGLFNLFIFLPVALIIKFTNMEPFRLRTWKEVGMVVAKGLLDNVLSDYLWAKAVLLTTTTVATAGLTIQVPLAAIVDSITGNAPHLMDYLGAVAVMIGFVGINIPSDVFSFSKDGSIELPSEDVISDDHNHTTSIRQDPATASVS</sequence>
<evidence type="ECO:0008006" key="11">
    <source>
        <dbReference type="Google" id="ProtNLM"/>
    </source>
</evidence>
<dbReference type="Pfam" id="PF06027">
    <property type="entry name" value="SLC35F"/>
    <property type="match status" value="1"/>
</dbReference>
<reference evidence="9 10" key="3">
    <citation type="journal article" date="2010" name="BMC Genomics">
        <title>Transcriptome sequencing and comparative analysis of cucumber flowers with different sex types.</title>
        <authorList>
            <person name="Guo S."/>
            <person name="Zheng Y."/>
            <person name="Joung J.G."/>
            <person name="Liu S."/>
            <person name="Zhang Z."/>
            <person name="Crasta O.R."/>
            <person name="Sobral B.W."/>
            <person name="Xu Y."/>
            <person name="Huang S."/>
            <person name="Fei Z."/>
        </authorList>
    </citation>
    <scope>NUCLEOTIDE SEQUENCE [LARGE SCALE GENOMIC DNA]</scope>
    <source>
        <strain evidence="10">cv. 9930</strain>
    </source>
</reference>
<protein>
    <recommendedName>
        <fullName evidence="11">EamA domain-containing protein</fullName>
    </recommendedName>
</protein>
<dbReference type="Gene3D" id="1.10.3730.20">
    <property type="match status" value="1"/>
</dbReference>
<dbReference type="EMBL" id="CM002924">
    <property type="protein sequence ID" value="KGN58357.1"/>
    <property type="molecule type" value="Genomic_DNA"/>
</dbReference>
<evidence type="ECO:0000256" key="4">
    <source>
        <dbReference type="ARBA" id="ARBA00022692"/>
    </source>
</evidence>
<evidence type="ECO:0000256" key="7">
    <source>
        <dbReference type="SAM" id="MobiDB-lite"/>
    </source>
</evidence>
<dbReference type="AlphaFoldDB" id="A0A0A0LCD0"/>
<reference evidence="9 10" key="1">
    <citation type="journal article" date="2009" name="Nat. Genet.">
        <title>The genome of the cucumber, Cucumis sativus L.</title>
        <authorList>
            <person name="Huang S."/>
            <person name="Li R."/>
            <person name="Zhang Z."/>
            <person name="Li L."/>
            <person name="Gu X."/>
            <person name="Fan W."/>
            <person name="Lucas W.J."/>
            <person name="Wang X."/>
            <person name="Xie B."/>
            <person name="Ni P."/>
            <person name="Ren Y."/>
            <person name="Zhu H."/>
            <person name="Li J."/>
            <person name="Lin K."/>
            <person name="Jin W."/>
            <person name="Fei Z."/>
            <person name="Li G."/>
            <person name="Staub J."/>
            <person name="Kilian A."/>
            <person name="van der Vossen E.A."/>
            <person name="Wu Y."/>
            <person name="Guo J."/>
            <person name="He J."/>
            <person name="Jia Z."/>
            <person name="Ren Y."/>
            <person name="Tian G."/>
            <person name="Lu Y."/>
            <person name="Ruan J."/>
            <person name="Qian W."/>
            <person name="Wang M."/>
            <person name="Huang Q."/>
            <person name="Li B."/>
            <person name="Xuan Z."/>
            <person name="Cao J."/>
            <person name="Asan"/>
            <person name="Wu Z."/>
            <person name="Zhang J."/>
            <person name="Cai Q."/>
            <person name="Bai Y."/>
            <person name="Zhao B."/>
            <person name="Han Y."/>
            <person name="Li Y."/>
            <person name="Li X."/>
            <person name="Wang S."/>
            <person name="Shi Q."/>
            <person name="Liu S."/>
            <person name="Cho W.K."/>
            <person name="Kim J.Y."/>
            <person name="Xu Y."/>
            <person name="Heller-Uszynska K."/>
            <person name="Miao H."/>
            <person name="Cheng Z."/>
            <person name="Zhang S."/>
            <person name="Wu J."/>
            <person name="Yang Y."/>
            <person name="Kang H."/>
            <person name="Li M."/>
            <person name="Liang H."/>
            <person name="Ren X."/>
            <person name="Shi Z."/>
            <person name="Wen M."/>
            <person name="Jian M."/>
            <person name="Yang H."/>
            <person name="Zhang G."/>
            <person name="Yang Z."/>
            <person name="Chen R."/>
            <person name="Liu S."/>
            <person name="Li J."/>
            <person name="Ma L."/>
            <person name="Liu H."/>
            <person name="Zhou Y."/>
            <person name="Zhao J."/>
            <person name="Fang X."/>
            <person name="Li G."/>
            <person name="Fang L."/>
            <person name="Li Y."/>
            <person name="Liu D."/>
            <person name="Zheng H."/>
            <person name="Zhang Y."/>
            <person name="Qin N."/>
            <person name="Li Z."/>
            <person name="Yang G."/>
            <person name="Yang S."/>
            <person name="Bolund L."/>
            <person name="Kristiansen K."/>
            <person name="Zheng H."/>
            <person name="Li S."/>
            <person name="Zhang X."/>
            <person name="Yang H."/>
            <person name="Wang J."/>
            <person name="Sun R."/>
            <person name="Zhang B."/>
            <person name="Jiang S."/>
            <person name="Wang J."/>
            <person name="Du Y."/>
            <person name="Li S."/>
        </authorList>
    </citation>
    <scope>NUCLEOTIDE SEQUENCE [LARGE SCALE GENOMIC DNA]</scope>
    <source>
        <strain evidence="10">cv. 9930</strain>
    </source>
</reference>
<feature type="transmembrane region" description="Helical" evidence="8">
    <location>
        <begin position="328"/>
        <end position="353"/>
    </location>
</feature>
<feature type="transmembrane region" description="Helical" evidence="8">
    <location>
        <begin position="204"/>
        <end position="222"/>
    </location>
</feature>
<evidence type="ECO:0000256" key="2">
    <source>
        <dbReference type="ARBA" id="ARBA00007863"/>
    </source>
</evidence>
<proteinExistence type="inferred from homology"/>
<comment type="subcellular location">
    <subcellularLocation>
        <location evidence="1">Membrane</location>
        <topology evidence="1">Multi-pass membrane protein</topology>
    </subcellularLocation>
</comment>
<dbReference type="KEGG" id="csv:101211266"/>
<dbReference type="Gramene" id="KGN58357">
    <property type="protein sequence ID" value="KGN58357"/>
    <property type="gene ID" value="Csa_3G627680"/>
</dbReference>
<dbReference type="PANTHER" id="PTHR23051:SF0">
    <property type="entry name" value="SOLUTE CARRIER FAMILY 35 MEMBER F5"/>
    <property type="match status" value="1"/>
</dbReference>
<keyword evidence="5 8" id="KW-1133">Transmembrane helix</keyword>
<accession>A0A0A0LCD0</accession>
<evidence type="ECO:0000313" key="9">
    <source>
        <dbReference type="EMBL" id="KGN58357.1"/>
    </source>
</evidence>
<evidence type="ECO:0000256" key="8">
    <source>
        <dbReference type="SAM" id="Phobius"/>
    </source>
</evidence>
<dbReference type="GO" id="GO:0016020">
    <property type="term" value="C:membrane"/>
    <property type="evidence" value="ECO:0007669"/>
    <property type="project" value="UniProtKB-SubCell"/>
</dbReference>
<evidence type="ECO:0000313" key="10">
    <source>
        <dbReference type="Proteomes" id="UP000029981"/>
    </source>
</evidence>
<feature type="transmembrane region" description="Helical" evidence="8">
    <location>
        <begin position="41"/>
        <end position="63"/>
    </location>
</feature>
<feature type="transmembrane region" description="Helical" evidence="8">
    <location>
        <begin position="180"/>
        <end position="197"/>
    </location>
</feature>
<reference evidence="9 10" key="2">
    <citation type="journal article" date="2009" name="PLoS ONE">
        <title>An integrated genetic and cytogenetic map of the cucumber genome.</title>
        <authorList>
            <person name="Ren Y."/>
            <person name="Zhang Z."/>
            <person name="Liu J."/>
            <person name="Staub J.E."/>
            <person name="Han Y."/>
            <person name="Cheng Z."/>
            <person name="Li X."/>
            <person name="Lu J."/>
            <person name="Miao H."/>
            <person name="Kang H."/>
            <person name="Xie B."/>
            <person name="Gu X."/>
            <person name="Wang X."/>
            <person name="Du Y."/>
            <person name="Jin W."/>
            <person name="Huang S."/>
        </authorList>
    </citation>
    <scope>NUCLEOTIDE SEQUENCE [LARGE SCALE GENOMIC DNA]</scope>
    <source>
        <strain evidence="10">cv. 9930</strain>
    </source>
</reference>
<keyword evidence="6 8" id="KW-0472">Membrane</keyword>
<feature type="transmembrane region" description="Helical" evidence="8">
    <location>
        <begin position="365"/>
        <end position="383"/>
    </location>
</feature>
<evidence type="ECO:0000256" key="1">
    <source>
        <dbReference type="ARBA" id="ARBA00004141"/>
    </source>
</evidence>
<evidence type="ECO:0000256" key="5">
    <source>
        <dbReference type="ARBA" id="ARBA00022989"/>
    </source>
</evidence>